<organism evidence="2 3">
    <name type="scientific">Pochonia chlamydosporia 170</name>
    <dbReference type="NCBI Taxonomy" id="1380566"/>
    <lineage>
        <taxon>Eukaryota</taxon>
        <taxon>Fungi</taxon>
        <taxon>Dikarya</taxon>
        <taxon>Ascomycota</taxon>
        <taxon>Pezizomycotina</taxon>
        <taxon>Sordariomycetes</taxon>
        <taxon>Hypocreomycetidae</taxon>
        <taxon>Hypocreales</taxon>
        <taxon>Clavicipitaceae</taxon>
        <taxon>Pochonia</taxon>
    </lineage>
</organism>
<proteinExistence type="predicted"/>
<evidence type="ECO:0000256" key="1">
    <source>
        <dbReference type="SAM" id="MobiDB-lite"/>
    </source>
</evidence>
<gene>
    <name evidence="2" type="ORF">VFPPC_01103</name>
</gene>
<feature type="region of interest" description="Disordered" evidence="1">
    <location>
        <begin position="29"/>
        <end position="82"/>
    </location>
</feature>
<dbReference type="GeneID" id="28844983"/>
<reference evidence="2 3" key="1">
    <citation type="journal article" date="2016" name="PLoS Pathog.">
        <title>Biosynthesis of antibiotic leucinostatins in bio-control fungus Purpureocillium lilacinum and their inhibition on phytophthora revealed by genome mining.</title>
        <authorList>
            <person name="Wang G."/>
            <person name="Liu Z."/>
            <person name="Lin R."/>
            <person name="Li E."/>
            <person name="Mao Z."/>
            <person name="Ling J."/>
            <person name="Yang Y."/>
            <person name="Yin W.B."/>
            <person name="Xie B."/>
        </authorList>
    </citation>
    <scope>NUCLEOTIDE SEQUENCE [LARGE SCALE GENOMIC DNA]</scope>
    <source>
        <strain evidence="2">170</strain>
    </source>
</reference>
<dbReference type="EMBL" id="LSBJ02000001">
    <property type="protein sequence ID" value="OAQ73383.2"/>
    <property type="molecule type" value="Genomic_DNA"/>
</dbReference>
<keyword evidence="3" id="KW-1185">Reference proteome</keyword>
<dbReference type="RefSeq" id="XP_018149466.2">
    <property type="nucleotide sequence ID" value="XM_018280989.2"/>
</dbReference>
<comment type="caution">
    <text evidence="2">The sequence shown here is derived from an EMBL/GenBank/DDBJ whole genome shotgun (WGS) entry which is preliminary data.</text>
</comment>
<dbReference type="AlphaFoldDB" id="A0A179G7J8"/>
<protein>
    <submittedName>
        <fullName evidence="2">Uncharacterized protein</fullName>
    </submittedName>
</protein>
<feature type="region of interest" description="Disordered" evidence="1">
    <location>
        <begin position="103"/>
        <end position="124"/>
    </location>
</feature>
<accession>A0A179G7J8</accession>
<feature type="compositionally biased region" description="Low complexity" evidence="1">
    <location>
        <begin position="41"/>
        <end position="50"/>
    </location>
</feature>
<feature type="compositionally biased region" description="Basic and acidic residues" evidence="1">
    <location>
        <begin position="112"/>
        <end position="124"/>
    </location>
</feature>
<sequence length="292" mass="31931">MANFGRQLTTASPVLAISPRPFFQTQLSAGTFGRHHPPPMSFSSASPALANPARSAGRKRSRDEASVNLEPDSRDPVTRDSREEWVYGEGMVLIKPGKGYVADASSQSGTWVEEKNNNEPDTRREIEATQTEIRNHKSQRLDHNPGRASLDGNSTSPVFQTSGHQGHNGNDTLVIDNFTVHLGIGWRKLSTEEHIQAAARGWAKFIEKSFGLLNVSICLESKGLQSYLVEAADGYYLFTENLRHGRLVSRTVEGALQNLQVSPPSFEGPELGLTAAGDRHSNVLPDSAMVID</sequence>
<evidence type="ECO:0000313" key="3">
    <source>
        <dbReference type="Proteomes" id="UP000078397"/>
    </source>
</evidence>
<feature type="compositionally biased region" description="Basic and acidic residues" evidence="1">
    <location>
        <begin position="61"/>
        <end position="82"/>
    </location>
</feature>
<dbReference type="KEGG" id="pchm:VFPPC_01103"/>
<name>A0A179G7J8_METCM</name>
<dbReference type="Proteomes" id="UP000078397">
    <property type="component" value="Unassembled WGS sequence"/>
</dbReference>
<dbReference type="OrthoDB" id="5359669at2759"/>
<evidence type="ECO:0000313" key="2">
    <source>
        <dbReference type="EMBL" id="OAQ73383.2"/>
    </source>
</evidence>